<organism evidence="1 2">
    <name type="scientific">Shouchella xiaoxiensis</name>
    <dbReference type="NCBI Taxonomy" id="766895"/>
    <lineage>
        <taxon>Bacteria</taxon>
        <taxon>Bacillati</taxon>
        <taxon>Bacillota</taxon>
        <taxon>Bacilli</taxon>
        <taxon>Bacillales</taxon>
        <taxon>Bacillaceae</taxon>
        <taxon>Shouchella</taxon>
    </lineage>
</organism>
<gene>
    <name evidence="1" type="ORF">JOC54_003497</name>
</gene>
<keyword evidence="2" id="KW-1185">Reference proteome</keyword>
<dbReference type="Proteomes" id="UP001179280">
    <property type="component" value="Unassembled WGS sequence"/>
</dbReference>
<dbReference type="RefSeq" id="WP_035420911.1">
    <property type="nucleotide sequence ID" value="NZ_JAFBCV010000012.1"/>
</dbReference>
<comment type="caution">
    <text evidence="1">The sequence shown here is derived from an EMBL/GenBank/DDBJ whole genome shotgun (WGS) entry which is preliminary data.</text>
</comment>
<protein>
    <submittedName>
        <fullName evidence="1">Uncharacterized protein</fullName>
    </submittedName>
</protein>
<sequence>MAETIDALLSKLEAEGKEDIIDIIEDTKKGRLEEIELVESIGLLYDLDDNRILLQWLQEQGVQLNYVTDEEEEEEK</sequence>
<accession>A0ABS2SXF4</accession>
<evidence type="ECO:0000313" key="1">
    <source>
        <dbReference type="EMBL" id="MBM7840217.1"/>
    </source>
</evidence>
<dbReference type="EMBL" id="JAFBCV010000012">
    <property type="protein sequence ID" value="MBM7840217.1"/>
    <property type="molecule type" value="Genomic_DNA"/>
</dbReference>
<reference evidence="1" key="1">
    <citation type="submission" date="2021-01" db="EMBL/GenBank/DDBJ databases">
        <title>Genomic Encyclopedia of Type Strains, Phase IV (KMG-IV): sequencing the most valuable type-strain genomes for metagenomic binning, comparative biology and taxonomic classification.</title>
        <authorList>
            <person name="Goeker M."/>
        </authorList>
    </citation>
    <scope>NUCLEOTIDE SEQUENCE</scope>
    <source>
        <strain evidence="1">DSM 21943</strain>
    </source>
</reference>
<proteinExistence type="predicted"/>
<evidence type="ECO:0000313" key="2">
    <source>
        <dbReference type="Proteomes" id="UP001179280"/>
    </source>
</evidence>
<name>A0ABS2SXF4_9BACI</name>